<name>A0ABR4FDW8_9PEZI</name>
<comment type="caution">
    <text evidence="1">The sequence shown here is derived from an EMBL/GenBank/DDBJ whole genome shotgun (WGS) entry which is preliminary data.</text>
</comment>
<gene>
    <name evidence="1" type="ORF">FJTKL_07940</name>
</gene>
<evidence type="ECO:0000313" key="2">
    <source>
        <dbReference type="Proteomes" id="UP001600888"/>
    </source>
</evidence>
<dbReference type="EMBL" id="JBAWTH010000002">
    <property type="protein sequence ID" value="KAL2292894.1"/>
    <property type="molecule type" value="Genomic_DNA"/>
</dbReference>
<sequence length="256" mass="27455">MSHSPPFTISVANKSGTIQSYAVFSEVPTIRSSGTAPGISKKSTIRIITSVKGVSSGEGVGYFTLSKKLYAVCGTYDVDGDPGEGNEERSPAGTGTEVIDHKLVTSGKIDATGKAIGGSLLEVDSSGGSPAFVKGYGQEPMGEVDCFAIRTRSEFTSQEAKRNKFILGFTSSMRRTVGFHATFIPGPNQTYQVKPSKIFYVAIGSYNARDIVKNSLRTATATFRVDFEELGIDDVQLVHDERGNLQRLVMEGAEEE</sequence>
<organism evidence="1 2">
    <name type="scientific">Diaporthe vaccinii</name>
    <dbReference type="NCBI Taxonomy" id="105482"/>
    <lineage>
        <taxon>Eukaryota</taxon>
        <taxon>Fungi</taxon>
        <taxon>Dikarya</taxon>
        <taxon>Ascomycota</taxon>
        <taxon>Pezizomycotina</taxon>
        <taxon>Sordariomycetes</taxon>
        <taxon>Sordariomycetidae</taxon>
        <taxon>Diaporthales</taxon>
        <taxon>Diaporthaceae</taxon>
        <taxon>Diaporthe</taxon>
        <taxon>Diaporthe eres species complex</taxon>
    </lineage>
</organism>
<reference evidence="1 2" key="1">
    <citation type="submission" date="2024-03" db="EMBL/GenBank/DDBJ databases">
        <title>A high-quality draft genome sequence of Diaporthe vaccinii, a causative agent of upright dieback and viscid rot disease in cranberry plants.</title>
        <authorList>
            <person name="Sarrasin M."/>
            <person name="Lang B.F."/>
            <person name="Burger G."/>
        </authorList>
    </citation>
    <scope>NUCLEOTIDE SEQUENCE [LARGE SCALE GENOMIC DNA]</scope>
    <source>
        <strain evidence="1 2">IS7</strain>
    </source>
</reference>
<keyword evidence="2" id="KW-1185">Reference proteome</keyword>
<dbReference type="Proteomes" id="UP001600888">
    <property type="component" value="Unassembled WGS sequence"/>
</dbReference>
<protein>
    <submittedName>
        <fullName evidence="1">Uncharacterized protein</fullName>
    </submittedName>
</protein>
<evidence type="ECO:0000313" key="1">
    <source>
        <dbReference type="EMBL" id="KAL2292894.1"/>
    </source>
</evidence>
<proteinExistence type="predicted"/>
<accession>A0ABR4FDW8</accession>